<gene>
    <name evidence="1" type="ORF">AQUCO_00600045v1</name>
</gene>
<evidence type="ECO:0000313" key="2">
    <source>
        <dbReference type="Proteomes" id="UP000230069"/>
    </source>
</evidence>
<keyword evidence="2" id="KW-1185">Reference proteome</keyword>
<reference evidence="1 2" key="1">
    <citation type="submission" date="2017-09" db="EMBL/GenBank/DDBJ databases">
        <title>WGS assembly of Aquilegia coerulea Goldsmith.</title>
        <authorList>
            <person name="Hodges S."/>
            <person name="Kramer E."/>
            <person name="Nordborg M."/>
            <person name="Tomkins J."/>
            <person name="Borevitz J."/>
            <person name="Derieg N."/>
            <person name="Yan J."/>
            <person name="Mihaltcheva S."/>
            <person name="Hayes R.D."/>
            <person name="Rokhsar D."/>
        </authorList>
    </citation>
    <scope>NUCLEOTIDE SEQUENCE [LARGE SCALE GENOMIC DNA]</scope>
    <source>
        <strain evidence="2">cv. Goldsmith</strain>
    </source>
</reference>
<dbReference type="PANTHER" id="PTHR45523">
    <property type="entry name" value="TETRATRICOPEPTIDE REPEAT (TPR)-CONTAINING PROTEIN-RELATED"/>
    <property type="match status" value="1"/>
</dbReference>
<dbReference type="Proteomes" id="UP000230069">
    <property type="component" value="Unassembled WGS sequence"/>
</dbReference>
<accession>A0A2G5EMP2</accession>
<dbReference type="OrthoDB" id="1707907at2759"/>
<name>A0A2G5EMP2_AQUCA</name>
<proteinExistence type="predicted"/>
<evidence type="ECO:0000313" key="1">
    <source>
        <dbReference type="EMBL" id="PIA57046.1"/>
    </source>
</evidence>
<dbReference type="EMBL" id="KZ305023">
    <property type="protein sequence ID" value="PIA57046.1"/>
    <property type="molecule type" value="Genomic_DNA"/>
</dbReference>
<sequence length="314" mass="35266">MHDKDLTKGMGNMGEIIYEVQGNHASDFVSVTFTTRNPGSLFSTELIHSIRMSKLEFYCNRPNYSQLGLENEKHCFCSLLSNSLKINLIETNFSVGEPFIFPVHPSSLSIDGTLGNFRLCDMFLSMDHCWGLLSDIRNQGSESLIKQSVVTRPPILSICWLRPSVTNSFPQLDLGQRQVINEFSWHGLPEKDPSAVHLDIAHAAILGVNMAVGIDGGVGKPMILEDQGLHTCVRHSLRDVFRKVLTFSIEAKITVYIDYMVQTVTHTLFIFHGANCNSLGPLYSYPIGFELDPIDLTWYGILVHSCVRLVLWNM</sequence>
<dbReference type="STRING" id="218851.A0A2G5EMP2"/>
<dbReference type="InParanoid" id="A0A2G5EMP2"/>
<dbReference type="PANTHER" id="PTHR45523:SF2">
    <property type="entry name" value="OS02G0470600 PROTEIN"/>
    <property type="match status" value="1"/>
</dbReference>
<protein>
    <submittedName>
        <fullName evidence="1">Uncharacterized protein</fullName>
    </submittedName>
</protein>
<dbReference type="AlphaFoldDB" id="A0A2G5EMP2"/>
<organism evidence="1 2">
    <name type="scientific">Aquilegia coerulea</name>
    <name type="common">Rocky mountain columbine</name>
    <dbReference type="NCBI Taxonomy" id="218851"/>
    <lineage>
        <taxon>Eukaryota</taxon>
        <taxon>Viridiplantae</taxon>
        <taxon>Streptophyta</taxon>
        <taxon>Embryophyta</taxon>
        <taxon>Tracheophyta</taxon>
        <taxon>Spermatophyta</taxon>
        <taxon>Magnoliopsida</taxon>
        <taxon>Ranunculales</taxon>
        <taxon>Ranunculaceae</taxon>
        <taxon>Thalictroideae</taxon>
        <taxon>Aquilegia</taxon>
    </lineage>
</organism>